<feature type="active site" description="Proton donor" evidence="3">
    <location>
        <position position="74"/>
    </location>
</feature>
<organism evidence="5 6">
    <name type="scientific">Niastella koreensis</name>
    <dbReference type="NCBI Taxonomy" id="354356"/>
    <lineage>
        <taxon>Bacteria</taxon>
        <taxon>Pseudomonadati</taxon>
        <taxon>Bacteroidota</taxon>
        <taxon>Chitinophagia</taxon>
        <taxon>Chitinophagales</taxon>
        <taxon>Chitinophagaceae</taxon>
        <taxon>Niastella</taxon>
    </lineage>
</organism>
<feature type="site" description="Could be important to modulate the pK values of the two catalytic cysteine residues" evidence="3">
    <location>
        <position position="139"/>
    </location>
</feature>
<dbReference type="InterPro" id="IPR001653">
    <property type="entry name" value="DAP_epimerase_DapF"/>
</dbReference>
<evidence type="ECO:0000256" key="4">
    <source>
        <dbReference type="NCBIfam" id="TIGR00652"/>
    </source>
</evidence>
<keyword evidence="3" id="KW-0028">Amino-acid biosynthesis</keyword>
<evidence type="ECO:0000256" key="1">
    <source>
        <dbReference type="ARBA" id="ARBA00010219"/>
    </source>
</evidence>
<dbReference type="SUPFAM" id="SSF54506">
    <property type="entry name" value="Diaminopimelate epimerase-like"/>
    <property type="match status" value="2"/>
</dbReference>
<dbReference type="HAMAP" id="MF_00197">
    <property type="entry name" value="DAP_epimerase"/>
    <property type="match status" value="1"/>
</dbReference>
<comment type="subunit">
    <text evidence="3">Homodimer.</text>
</comment>
<dbReference type="PANTHER" id="PTHR31689:SF0">
    <property type="entry name" value="DIAMINOPIMELATE EPIMERASE"/>
    <property type="match status" value="1"/>
</dbReference>
<evidence type="ECO:0000313" key="5">
    <source>
        <dbReference type="EMBL" id="OQP42225.1"/>
    </source>
</evidence>
<evidence type="ECO:0000313" key="6">
    <source>
        <dbReference type="Proteomes" id="UP000192277"/>
    </source>
</evidence>
<name>A0ABX3NP31_9BACT</name>
<keyword evidence="6" id="KW-1185">Reference proteome</keyword>
<dbReference type="EC" id="5.1.1.7" evidence="3 4"/>
<dbReference type="EMBL" id="LWBO01000044">
    <property type="protein sequence ID" value="OQP42225.1"/>
    <property type="molecule type" value="Genomic_DNA"/>
</dbReference>
<dbReference type="RefSeq" id="WP_014220498.1">
    <property type="nucleotide sequence ID" value="NZ_LWBO01000044.1"/>
</dbReference>
<comment type="caution">
    <text evidence="5">The sequence shown here is derived from an EMBL/GenBank/DDBJ whole genome shotgun (WGS) entry which is preliminary data.</text>
</comment>
<feature type="binding site" evidence="3">
    <location>
        <begin position="200"/>
        <end position="201"/>
    </location>
    <ligand>
        <name>substrate</name>
    </ligand>
</feature>
<comment type="caution">
    <text evidence="3">Lacks conserved residue(s) required for the propagation of feature annotation.</text>
</comment>
<feature type="active site" description="Proton acceptor" evidence="3">
    <location>
        <position position="199"/>
    </location>
</feature>
<accession>A0ABX3NP31</accession>
<comment type="pathway">
    <text evidence="3">Amino-acid biosynthesis; L-lysine biosynthesis via DAP pathway; DL-2,6-diaminopimelate from LL-2,6-diaminopimelate: step 1/1.</text>
</comment>
<reference evidence="5 6" key="1">
    <citation type="submission" date="2016-04" db="EMBL/GenBank/DDBJ databases">
        <authorList>
            <person name="Chen L."/>
            <person name="Zhuang W."/>
            <person name="Wang G."/>
        </authorList>
    </citation>
    <scope>NUCLEOTIDE SEQUENCE [LARGE SCALE GENOMIC DNA]</scope>
    <source>
        <strain evidence="6">GR20</strain>
    </source>
</reference>
<comment type="catalytic activity">
    <reaction evidence="3">
        <text>(2S,6S)-2,6-diaminopimelate = meso-2,6-diaminopimelate</text>
        <dbReference type="Rhea" id="RHEA:15393"/>
        <dbReference type="ChEBI" id="CHEBI:57609"/>
        <dbReference type="ChEBI" id="CHEBI:57791"/>
        <dbReference type="EC" id="5.1.1.7"/>
    </reaction>
</comment>
<protein>
    <recommendedName>
        <fullName evidence="3 4">Diaminopimelate epimerase</fullName>
        <shortName evidence="3">DAP epimerase</shortName>
        <ecNumber evidence="3 4">5.1.1.7</ecNumber>
    </recommendedName>
    <alternativeName>
        <fullName evidence="3">PLP-independent amino acid racemase</fullName>
    </alternativeName>
</protein>
<feature type="binding site" evidence="3">
    <location>
        <position position="13"/>
    </location>
    <ligand>
        <name>substrate</name>
    </ligand>
</feature>
<keyword evidence="2 3" id="KW-0413">Isomerase</keyword>
<feature type="binding site" evidence="3">
    <location>
        <position position="65"/>
    </location>
    <ligand>
        <name>substrate</name>
    </ligand>
</feature>
<comment type="function">
    <text evidence="3">Catalyzes the stereoinversion of LL-2,6-diaminopimelate (L,L-DAP) to meso-diaminopimelate (meso-DAP), a precursor of L-lysine and an essential component of the bacterial peptidoglycan.</text>
</comment>
<dbReference type="PANTHER" id="PTHR31689">
    <property type="entry name" value="DIAMINOPIMELATE EPIMERASE, CHLOROPLASTIC"/>
    <property type="match status" value="1"/>
</dbReference>
<comment type="subcellular location">
    <subcellularLocation>
        <location evidence="3">Cytoplasm</location>
    </subcellularLocation>
</comment>
<feature type="binding site" evidence="3">
    <location>
        <position position="171"/>
    </location>
    <ligand>
        <name>substrate</name>
    </ligand>
</feature>
<feature type="binding site" evidence="3">
    <location>
        <begin position="189"/>
        <end position="190"/>
    </location>
    <ligand>
        <name>substrate</name>
    </ligand>
</feature>
<keyword evidence="3" id="KW-0963">Cytoplasm</keyword>
<dbReference type="NCBIfam" id="TIGR00652">
    <property type="entry name" value="DapF"/>
    <property type="match status" value="1"/>
</dbReference>
<evidence type="ECO:0000256" key="2">
    <source>
        <dbReference type="ARBA" id="ARBA00023235"/>
    </source>
</evidence>
<gene>
    <name evidence="3" type="primary">dapF</name>
    <name evidence="5" type="ORF">A4D02_11580</name>
</gene>
<sequence>MELIFHKYQGTGNDFVILDNRDERYNGLTNEQVRFLCNRRFGIGADGLMLLNNANGYDFEMKYYNADGRESTMCGNGGRCLVKFAYNIGIRKDKYHFIAVDGPHDAEIDDDGIVSLKMKDVEEIKDFHSDFILNTGSPHYIKMTHNVWDFDVYKKGKDIRYSNTFAKDGINVNFVERKNNDEIIVRTYERGVEDETLSCGTGVTASALVCYHNERGFNEVKVQTKGGRLSVEFDRTDDDVYRNIWLCGPAEKVFEGSLSIANGQ</sequence>
<dbReference type="Gene3D" id="3.10.310.10">
    <property type="entry name" value="Diaminopimelate Epimerase, Chain A, domain 1"/>
    <property type="match status" value="2"/>
</dbReference>
<dbReference type="Proteomes" id="UP000192277">
    <property type="component" value="Unassembled WGS sequence"/>
</dbReference>
<feature type="site" description="Could be important to modulate the pK values of the two catalytic cysteine residues" evidence="3">
    <location>
        <position position="189"/>
    </location>
</feature>
<proteinExistence type="inferred from homology"/>
<evidence type="ECO:0000256" key="3">
    <source>
        <dbReference type="HAMAP-Rule" id="MF_00197"/>
    </source>
</evidence>
<comment type="similarity">
    <text evidence="1 3">Belongs to the diaminopimelate epimerase family.</text>
</comment>
<keyword evidence="3" id="KW-0457">Lysine biosynthesis</keyword>
<feature type="binding site" evidence="3">
    <location>
        <begin position="75"/>
        <end position="76"/>
    </location>
    <ligand>
        <name>substrate</name>
    </ligand>
</feature>
<dbReference type="Pfam" id="PF01678">
    <property type="entry name" value="DAP_epimerase"/>
    <property type="match status" value="2"/>
</dbReference>